<accession>A0A451A986</accession>
<dbReference type="PRINTS" id="PR00164">
    <property type="entry name" value="ABC2TRNSPORT"/>
</dbReference>
<evidence type="ECO:0000256" key="3">
    <source>
        <dbReference type="ARBA" id="ARBA00022692"/>
    </source>
</evidence>
<organism evidence="8">
    <name type="scientific">Candidatus Kentrum sp. UNK</name>
    <dbReference type="NCBI Taxonomy" id="2126344"/>
    <lineage>
        <taxon>Bacteria</taxon>
        <taxon>Pseudomonadati</taxon>
        <taxon>Pseudomonadota</taxon>
        <taxon>Gammaproteobacteria</taxon>
        <taxon>Candidatus Kentrum</taxon>
    </lineage>
</organism>
<dbReference type="GO" id="GO:0043190">
    <property type="term" value="C:ATP-binding cassette (ABC) transporter complex"/>
    <property type="evidence" value="ECO:0007669"/>
    <property type="project" value="InterPro"/>
</dbReference>
<protein>
    <recommendedName>
        <fullName evidence="6">Transport permease protein</fullName>
    </recommendedName>
</protein>
<reference evidence="8" key="1">
    <citation type="submission" date="2019-02" db="EMBL/GenBank/DDBJ databases">
        <authorList>
            <person name="Gruber-Vodicka R. H."/>
            <person name="Seah K. B. B."/>
        </authorList>
    </citation>
    <scope>NUCLEOTIDE SEQUENCE</scope>
    <source>
        <strain evidence="9">BECK_BY19</strain>
        <strain evidence="8">BECK_BY8</strain>
    </source>
</reference>
<keyword evidence="6" id="KW-1003">Cell membrane</keyword>
<evidence type="ECO:0000313" key="9">
    <source>
        <dbReference type="EMBL" id="VFK70529.1"/>
    </source>
</evidence>
<dbReference type="GO" id="GO:0140359">
    <property type="term" value="F:ABC-type transporter activity"/>
    <property type="evidence" value="ECO:0007669"/>
    <property type="project" value="InterPro"/>
</dbReference>
<comment type="subcellular location">
    <subcellularLocation>
        <location evidence="6">Cell inner membrane</location>
        <topology evidence="6">Multi-pass membrane protein</topology>
    </subcellularLocation>
    <subcellularLocation>
        <location evidence="1">Membrane</location>
        <topology evidence="1">Multi-pass membrane protein</topology>
    </subcellularLocation>
</comment>
<evidence type="ECO:0000256" key="2">
    <source>
        <dbReference type="ARBA" id="ARBA00007783"/>
    </source>
</evidence>
<comment type="similarity">
    <text evidence="2 6">Belongs to the ABC-2 integral membrane protein family.</text>
</comment>
<dbReference type="AlphaFoldDB" id="A0A451A986"/>
<evidence type="ECO:0000259" key="7">
    <source>
        <dbReference type="PROSITE" id="PS51012"/>
    </source>
</evidence>
<dbReference type="PANTHER" id="PTHR43332">
    <property type="entry name" value="INNER MEMBRANE TRANSPORT PERMEASE YADH-RELATED"/>
    <property type="match status" value="1"/>
</dbReference>
<evidence type="ECO:0000256" key="5">
    <source>
        <dbReference type="ARBA" id="ARBA00023136"/>
    </source>
</evidence>
<feature type="transmembrane region" description="Helical" evidence="6">
    <location>
        <begin position="115"/>
        <end position="141"/>
    </location>
</feature>
<keyword evidence="6" id="KW-0813">Transport</keyword>
<dbReference type="EMBL" id="CAADFZ010000025">
    <property type="protein sequence ID" value="VFK62588.1"/>
    <property type="molecule type" value="Genomic_DNA"/>
</dbReference>
<dbReference type="PIRSF" id="PIRSF006648">
    <property type="entry name" value="DrrB"/>
    <property type="match status" value="1"/>
</dbReference>
<proteinExistence type="inferred from homology"/>
<dbReference type="InterPro" id="IPR052522">
    <property type="entry name" value="ABC-2_transport_permease"/>
</dbReference>
<dbReference type="Pfam" id="PF01061">
    <property type="entry name" value="ABC2_membrane"/>
    <property type="match status" value="1"/>
</dbReference>
<feature type="transmembrane region" description="Helical" evidence="6">
    <location>
        <begin position="237"/>
        <end position="257"/>
    </location>
</feature>
<feature type="transmembrane region" description="Helical" evidence="6">
    <location>
        <begin position="181"/>
        <end position="200"/>
    </location>
</feature>
<feature type="domain" description="ABC transmembrane type-2" evidence="7">
    <location>
        <begin position="31"/>
        <end position="260"/>
    </location>
</feature>
<evidence type="ECO:0000256" key="1">
    <source>
        <dbReference type="ARBA" id="ARBA00004141"/>
    </source>
</evidence>
<feature type="transmembrane region" description="Helical" evidence="6">
    <location>
        <begin position="34"/>
        <end position="55"/>
    </location>
</feature>
<keyword evidence="3 6" id="KW-0812">Transmembrane</keyword>
<dbReference type="EMBL" id="CAADGD010000031">
    <property type="protein sequence ID" value="VFK70529.1"/>
    <property type="molecule type" value="Genomic_DNA"/>
</dbReference>
<dbReference type="PANTHER" id="PTHR43332:SF1">
    <property type="entry name" value="TRANSPORT PERMEASE PROTEIN"/>
    <property type="match status" value="1"/>
</dbReference>
<evidence type="ECO:0000256" key="6">
    <source>
        <dbReference type="RuleBase" id="RU361157"/>
    </source>
</evidence>
<dbReference type="InterPro" id="IPR013525">
    <property type="entry name" value="ABC2_TM"/>
</dbReference>
<evidence type="ECO:0000256" key="4">
    <source>
        <dbReference type="ARBA" id="ARBA00022989"/>
    </source>
</evidence>
<dbReference type="InterPro" id="IPR047817">
    <property type="entry name" value="ABC2_TM_bact-type"/>
</dbReference>
<dbReference type="PROSITE" id="PS51012">
    <property type="entry name" value="ABC_TM2"/>
    <property type="match status" value="1"/>
</dbReference>
<keyword evidence="5 6" id="KW-0472">Membrane</keyword>
<dbReference type="InterPro" id="IPR000412">
    <property type="entry name" value="ABC_2_transport"/>
</dbReference>
<feature type="transmembrane region" description="Helical" evidence="6">
    <location>
        <begin position="148"/>
        <end position="169"/>
    </location>
</feature>
<keyword evidence="4 6" id="KW-1133">Transmembrane helix</keyword>
<gene>
    <name evidence="8" type="ORF">BECKUNK1418G_GA0071005_102522</name>
    <name evidence="9" type="ORF">BECKUNK1418H_GA0071006_10316</name>
</gene>
<feature type="transmembrane region" description="Helical" evidence="6">
    <location>
        <begin position="207"/>
        <end position="225"/>
    </location>
</feature>
<name>A0A451A986_9GAMM</name>
<sequence>MQQLIKVRTYGMVNWLGLWTLYAREVRRFMNNKVQLIAAPIVTTLLFLAVFDLALGQAVKTVNGVAFLTFLIPGLLIMSMMQQAFTNISVSLVGTKIVGSIQDLLMAPISPGESVIGLILSGMTLGVMVGLVTALAIYFFADYQVIHLAYVIYYGISASLMLALLGLVSGLWSDRLENMAVMNRFVIVPLSFLSGTFYPVSRLQEPFYSLAFLNPFFYLIDGFRYGFIGVAETNLQLGIIVTFVINAALYLLAWWLVARGYKLKT</sequence>
<evidence type="ECO:0000313" key="8">
    <source>
        <dbReference type="EMBL" id="VFK62588.1"/>
    </source>
</evidence>